<reference evidence="3" key="1">
    <citation type="submission" date="2023-01" db="EMBL/GenBank/DDBJ databases">
        <title>Exophiala dermititidis isolated from Cystic Fibrosis Patient.</title>
        <authorList>
            <person name="Kurbessoian T."/>
            <person name="Crocker A."/>
            <person name="Murante D."/>
            <person name="Hogan D.A."/>
            <person name="Stajich J.E."/>
        </authorList>
    </citation>
    <scope>NUCLEOTIDE SEQUENCE</scope>
    <source>
        <strain evidence="3">Ex8</strain>
    </source>
</reference>
<dbReference type="PROSITE" id="PS51184">
    <property type="entry name" value="JMJC"/>
    <property type="match status" value="1"/>
</dbReference>
<dbReference type="Proteomes" id="UP001161757">
    <property type="component" value="Unassembled WGS sequence"/>
</dbReference>
<proteinExistence type="predicted"/>
<evidence type="ECO:0000313" key="4">
    <source>
        <dbReference type="Proteomes" id="UP001161757"/>
    </source>
</evidence>
<dbReference type="AlphaFoldDB" id="A0AAN6EZU8"/>
<dbReference type="Pfam" id="PF13621">
    <property type="entry name" value="Cupin_8"/>
    <property type="match status" value="1"/>
</dbReference>
<organism evidence="3 4">
    <name type="scientific">Exophiala dermatitidis</name>
    <name type="common">Black yeast-like fungus</name>
    <name type="synonym">Wangiella dermatitidis</name>
    <dbReference type="NCBI Taxonomy" id="5970"/>
    <lineage>
        <taxon>Eukaryota</taxon>
        <taxon>Fungi</taxon>
        <taxon>Dikarya</taxon>
        <taxon>Ascomycota</taxon>
        <taxon>Pezizomycotina</taxon>
        <taxon>Eurotiomycetes</taxon>
        <taxon>Chaetothyriomycetidae</taxon>
        <taxon>Chaetothyriales</taxon>
        <taxon>Herpotrichiellaceae</taxon>
        <taxon>Exophiala</taxon>
    </lineage>
</organism>
<dbReference type="InterPro" id="IPR014710">
    <property type="entry name" value="RmlC-like_jellyroll"/>
</dbReference>
<dbReference type="Gene3D" id="2.60.120.10">
    <property type="entry name" value="Jelly Rolls"/>
    <property type="match status" value="1"/>
</dbReference>
<dbReference type="SMART" id="SM00558">
    <property type="entry name" value="JmjC"/>
    <property type="match status" value="1"/>
</dbReference>
<evidence type="ECO:0000259" key="2">
    <source>
        <dbReference type="PROSITE" id="PS51184"/>
    </source>
</evidence>
<dbReference type="SUPFAM" id="SSF51197">
    <property type="entry name" value="Clavaminate synthase-like"/>
    <property type="match status" value="1"/>
</dbReference>
<protein>
    <recommendedName>
        <fullName evidence="2">JmjC domain-containing protein</fullName>
    </recommendedName>
</protein>
<dbReference type="PANTHER" id="PTHR12461:SF99">
    <property type="entry name" value="BIFUNCTIONAL PEPTIDASE AND (3S)-LYSYL HYDROXYLASE JMJD7"/>
    <property type="match status" value="1"/>
</dbReference>
<evidence type="ECO:0000256" key="1">
    <source>
        <dbReference type="SAM" id="MobiDB-lite"/>
    </source>
</evidence>
<dbReference type="PANTHER" id="PTHR12461">
    <property type="entry name" value="HYPOXIA-INDUCIBLE FACTOR 1 ALPHA INHIBITOR-RELATED"/>
    <property type="match status" value="1"/>
</dbReference>
<comment type="caution">
    <text evidence="3">The sequence shown here is derived from an EMBL/GenBank/DDBJ whole genome shotgun (WGS) entry which is preliminary data.</text>
</comment>
<evidence type="ECO:0000313" key="3">
    <source>
        <dbReference type="EMBL" id="KAJ8993386.1"/>
    </source>
</evidence>
<name>A0AAN6EZU8_EXODE</name>
<dbReference type="InterPro" id="IPR003347">
    <property type="entry name" value="JmjC_dom"/>
</dbReference>
<feature type="domain" description="JmjC" evidence="2">
    <location>
        <begin position="174"/>
        <end position="384"/>
    </location>
</feature>
<sequence length="404" mass="45345">MSASPAKSPTVSTLLQLIEDYHAFNPGGVQILPYPTAVEFSKQVSRGRPCVYQLSKSEEAETIRSCPAFSWTKDALCQKVKQDVEVAVTPDGRADSLYRLPHPSTTGTCAGNNDQPEQSEQQDGNEQYEDVFVQPATVSMPLSSLLDKLCQSESPPESRNHGHHSPSTGEPVYYLQSQNSNLTTTPLSALHADVPPYIPFSKPGLGEPEAVNIWMGNASSVTSTHRDPYENLYLVVKGKKHFTLWPPCEELCLHAEKVRTAHHILDTSTSPPSFRIVLDTRTPKHPPSDLDEEVDDRIPWIPIDPLNLPSPDIVARQYPYYKYSHPLTVTVSEREMLYLPSGWFHHVRQECGTWNDGEVAPCIAVNYWFDMDYEGEKYVMREMLGRLVEMAREEESTEDSNATP</sequence>
<feature type="compositionally biased region" description="Polar residues" evidence="1">
    <location>
        <begin position="103"/>
        <end position="125"/>
    </location>
</feature>
<dbReference type="EMBL" id="JAJGCB010000004">
    <property type="protein sequence ID" value="KAJ8993386.1"/>
    <property type="molecule type" value="Genomic_DNA"/>
</dbReference>
<feature type="region of interest" description="Disordered" evidence="1">
    <location>
        <begin position="94"/>
        <end position="126"/>
    </location>
</feature>
<feature type="region of interest" description="Disordered" evidence="1">
    <location>
        <begin position="147"/>
        <end position="173"/>
    </location>
</feature>
<accession>A0AAN6EZU8</accession>
<dbReference type="InterPro" id="IPR041667">
    <property type="entry name" value="Cupin_8"/>
</dbReference>
<gene>
    <name evidence="3" type="ORF">HRR80_003410</name>
</gene>